<keyword evidence="1" id="KW-0175">Coiled coil</keyword>
<keyword evidence="3" id="KW-1185">Reference proteome</keyword>
<dbReference type="AlphaFoldDB" id="W9CSK8"/>
<dbReference type="STRING" id="1432307.W9CSK8"/>
<feature type="coiled-coil region" evidence="1">
    <location>
        <begin position="51"/>
        <end position="85"/>
    </location>
</feature>
<evidence type="ECO:0000256" key="1">
    <source>
        <dbReference type="SAM" id="Coils"/>
    </source>
</evidence>
<organism evidence="2 3">
    <name type="scientific">Sclerotinia borealis (strain F-4128)</name>
    <dbReference type="NCBI Taxonomy" id="1432307"/>
    <lineage>
        <taxon>Eukaryota</taxon>
        <taxon>Fungi</taxon>
        <taxon>Dikarya</taxon>
        <taxon>Ascomycota</taxon>
        <taxon>Pezizomycotina</taxon>
        <taxon>Leotiomycetes</taxon>
        <taxon>Helotiales</taxon>
        <taxon>Sclerotiniaceae</taxon>
        <taxon>Sclerotinia</taxon>
    </lineage>
</organism>
<evidence type="ECO:0000313" key="2">
    <source>
        <dbReference type="EMBL" id="ESZ98806.1"/>
    </source>
</evidence>
<dbReference type="Proteomes" id="UP000019487">
    <property type="component" value="Unassembled WGS sequence"/>
</dbReference>
<evidence type="ECO:0000313" key="3">
    <source>
        <dbReference type="Proteomes" id="UP000019487"/>
    </source>
</evidence>
<comment type="caution">
    <text evidence="2">The sequence shown here is derived from an EMBL/GenBank/DDBJ whole genome shotgun (WGS) entry which is preliminary data.</text>
</comment>
<accession>W9CSK8</accession>
<sequence>MDYGSTCLLYGWMIALGKIVKALRASKKSGVDDAMNGVNGVMGVNGTMSAKEELVSRMRESSEEVARVKKENARLRREVLTLRTLLKGQESAV</sequence>
<dbReference type="EMBL" id="AYSA01000032">
    <property type="protein sequence ID" value="ESZ98806.1"/>
    <property type="molecule type" value="Genomic_DNA"/>
</dbReference>
<dbReference type="HOGENOM" id="CLU_2400941_0_0_1"/>
<protein>
    <submittedName>
        <fullName evidence="2">Uncharacterized protein</fullName>
    </submittedName>
</protein>
<proteinExistence type="predicted"/>
<name>W9CSK8_SCLBF</name>
<gene>
    <name evidence="2" type="ORF">SBOR_0805</name>
</gene>
<reference evidence="2 3" key="1">
    <citation type="journal article" date="2014" name="Genome Announc.">
        <title>Draft genome sequence of Sclerotinia borealis, a psychrophilic plant pathogenic fungus.</title>
        <authorList>
            <person name="Mardanov A.V."/>
            <person name="Beletsky A.V."/>
            <person name="Kadnikov V.V."/>
            <person name="Ignatov A.N."/>
            <person name="Ravin N.V."/>
        </authorList>
    </citation>
    <scope>NUCLEOTIDE SEQUENCE [LARGE SCALE GENOMIC DNA]</scope>
    <source>
        <strain evidence="3">F-4157</strain>
    </source>
</reference>